<sequence length="214" mass="23850">MVRVPVSPRFLGTALAWLVRLWHLTLRVERINTAVFTDPQLRARRPVIMLWHDEIFPLIPAHAGERMACVVSQSKDGEILAAALKSFGFMSVRGSSSRGGMRALIAAKRVMDEQGVGVIFTVDGPRGPRHKVKPGALFLARLAGSPIVPVRAVMSRAKVFHRAWDKFQLPWPFSRCTIIYGDPIVLPDPGDDPAEMQRQCEYLEQIMNSLGKNA</sequence>
<dbReference type="Proteomes" id="UP000002216">
    <property type="component" value="Chromosome"/>
</dbReference>
<dbReference type="AlphaFoldDB" id="C7LQU5"/>
<proteinExistence type="predicted"/>
<reference evidence="2 3" key="1">
    <citation type="journal article" date="2009" name="Stand. Genomic Sci.">
        <title>Complete genome sequence of Desulfomicrobium baculatum type strain (X).</title>
        <authorList>
            <person name="Copeland A."/>
            <person name="Spring S."/>
            <person name="Goker M."/>
            <person name="Schneider S."/>
            <person name="Lapidus A."/>
            <person name="Del Rio T.G."/>
            <person name="Tice H."/>
            <person name="Cheng J.F."/>
            <person name="Chen F."/>
            <person name="Nolan M."/>
            <person name="Bruce D."/>
            <person name="Goodwin L."/>
            <person name="Pitluck S."/>
            <person name="Ivanova N."/>
            <person name="Mavrommatis K."/>
            <person name="Ovchinnikova G."/>
            <person name="Pati A."/>
            <person name="Chen A."/>
            <person name="Palaniappan K."/>
            <person name="Land M."/>
            <person name="Hauser L."/>
            <person name="Chang Y.J."/>
            <person name="Jeffries C.C."/>
            <person name="Meincke L."/>
            <person name="Sims D."/>
            <person name="Brettin T."/>
            <person name="Detter J.C."/>
            <person name="Han C."/>
            <person name="Chain P."/>
            <person name="Bristow J."/>
            <person name="Eisen J.A."/>
            <person name="Markowitz V."/>
            <person name="Hugenholtz P."/>
            <person name="Kyrpides N.C."/>
            <person name="Klenk H.P."/>
            <person name="Lucas S."/>
        </authorList>
    </citation>
    <scope>NUCLEOTIDE SEQUENCE [LARGE SCALE GENOMIC DNA]</scope>
    <source>
        <strain evidence="3">DSM 4028 / VKM B-1378 / X</strain>
    </source>
</reference>
<protein>
    <recommendedName>
        <fullName evidence="1">DUF374 domain-containing protein</fullName>
    </recommendedName>
</protein>
<keyword evidence="3" id="KW-1185">Reference proteome</keyword>
<dbReference type="OrthoDB" id="9810508at2"/>
<dbReference type="KEGG" id="dba:Dbac_1061"/>
<dbReference type="eggNOG" id="COG2121">
    <property type="taxonomic scope" value="Bacteria"/>
</dbReference>
<accession>C7LQU5</accession>
<dbReference type="HOGENOM" id="CLU_086327_1_0_7"/>
<feature type="domain" description="DUF374" evidence="1">
    <location>
        <begin position="63"/>
        <end position="129"/>
    </location>
</feature>
<evidence type="ECO:0000259" key="1">
    <source>
        <dbReference type="Pfam" id="PF04028"/>
    </source>
</evidence>
<dbReference type="CDD" id="cd07983">
    <property type="entry name" value="LPLAT_DUF374-like"/>
    <property type="match status" value="1"/>
</dbReference>
<dbReference type="RefSeq" id="WP_015773272.1">
    <property type="nucleotide sequence ID" value="NC_013173.1"/>
</dbReference>
<evidence type="ECO:0000313" key="3">
    <source>
        <dbReference type="Proteomes" id="UP000002216"/>
    </source>
</evidence>
<gene>
    <name evidence="2" type="ordered locus">Dbac_1061</name>
</gene>
<name>C7LQU5_DESBD</name>
<dbReference type="SUPFAM" id="SSF69593">
    <property type="entry name" value="Glycerol-3-phosphate (1)-acyltransferase"/>
    <property type="match status" value="1"/>
</dbReference>
<organism evidence="2 3">
    <name type="scientific">Desulfomicrobium baculatum (strain DSM 4028 / VKM B-1378 / X)</name>
    <name type="common">Desulfovibrio baculatus</name>
    <dbReference type="NCBI Taxonomy" id="525897"/>
    <lineage>
        <taxon>Bacteria</taxon>
        <taxon>Pseudomonadati</taxon>
        <taxon>Thermodesulfobacteriota</taxon>
        <taxon>Desulfovibrionia</taxon>
        <taxon>Desulfovibrionales</taxon>
        <taxon>Desulfomicrobiaceae</taxon>
        <taxon>Desulfomicrobium</taxon>
    </lineage>
</organism>
<dbReference type="Pfam" id="PF04028">
    <property type="entry name" value="DUF374"/>
    <property type="match status" value="1"/>
</dbReference>
<dbReference type="InterPro" id="IPR007172">
    <property type="entry name" value="DUF374"/>
</dbReference>
<dbReference type="STRING" id="525897.Dbac_1061"/>
<evidence type="ECO:0000313" key="2">
    <source>
        <dbReference type="EMBL" id="ACU89174.1"/>
    </source>
</evidence>
<dbReference type="EMBL" id="CP001629">
    <property type="protein sequence ID" value="ACU89174.1"/>
    <property type="molecule type" value="Genomic_DNA"/>
</dbReference>